<comment type="caution">
    <text evidence="1">The sequence shown here is derived from an EMBL/GenBank/DDBJ whole genome shotgun (WGS) entry which is preliminary data.</text>
</comment>
<evidence type="ECO:0000313" key="2">
    <source>
        <dbReference type="Proteomes" id="UP001057375"/>
    </source>
</evidence>
<dbReference type="Proteomes" id="UP001057375">
    <property type="component" value="Unassembled WGS sequence"/>
</dbReference>
<gene>
    <name evidence="1" type="ORF">ADUPG1_006529</name>
</gene>
<keyword evidence="2" id="KW-1185">Reference proteome</keyword>
<dbReference type="EMBL" id="BQXS01009975">
    <property type="protein sequence ID" value="GKT32352.1"/>
    <property type="molecule type" value="Genomic_DNA"/>
</dbReference>
<accession>A0ABQ5KIK5</accession>
<reference evidence="1" key="1">
    <citation type="submission" date="2022-03" db="EMBL/GenBank/DDBJ databases">
        <title>Draft genome sequence of Aduncisulcus paluster, a free-living microaerophilic Fornicata.</title>
        <authorList>
            <person name="Yuyama I."/>
            <person name="Kume K."/>
            <person name="Tamura T."/>
            <person name="Inagaki Y."/>
            <person name="Hashimoto T."/>
        </authorList>
    </citation>
    <scope>NUCLEOTIDE SEQUENCE</scope>
    <source>
        <strain evidence="1">NY0171</strain>
    </source>
</reference>
<protein>
    <submittedName>
        <fullName evidence="1">Uncharacterized protein</fullName>
    </submittedName>
</protein>
<sequence length="646" mass="73727">MALHNFDLQSFRKHIPSILLGYSYEFQVSIPSDGLPETISWKILCGIWKEGVFLLCKEDDEFAGRSKLTKHYSPYPPISELETIRSYFIQPGRSISFCIICIPLVNIYHTQFQCILPKLSLKQMKFTNLYVSMKQMNADGILTYFLDETILPLKSKKKQSFTPGFIHFPSSQSISTHISSLSQHSLGPKCDSRTYTENDTYGVAYTVLEISFDVTVDEQCVFESFCGISSLKEPESPTDFIFLSTLDGSIPNSKHSGTFDISSQKLHSKCVHKHVSESELTHLEHPPTGQHFSGYSGFDTHREFCQDIPGIQPAIPMFPFASAQIHILEDVEDEGCSQTIQFRQRWIKHFIETLKHEKEQDWTLYDSYISWARERNGKYEGKEHSQGDFEAIPGRKGLRSSSISISSPRLEKDLIIGEKDSEKGMFQAFQDMSEGSRKHHVDHYRSTSTDMKLSDVRSVTNPSQISRSESFSRMSTVSRGNEKTYDHFLSSRNISNVDWLRMKRFSKSAISGNPAFATHTMLGKKAIEDVVSNKALLRSSFSHFASFEEFLTCFELMLQPLYCLRKRMGCVRYNFGFERTRCSIIGERGSYPFLLSVKCQKNMVKELVGKYLVIYGNVSAAKLLYSFKRVLQIVVNDGNIVLIPVD</sequence>
<proteinExistence type="predicted"/>
<evidence type="ECO:0000313" key="1">
    <source>
        <dbReference type="EMBL" id="GKT32352.1"/>
    </source>
</evidence>
<organism evidence="1 2">
    <name type="scientific">Aduncisulcus paluster</name>
    <dbReference type="NCBI Taxonomy" id="2918883"/>
    <lineage>
        <taxon>Eukaryota</taxon>
        <taxon>Metamonada</taxon>
        <taxon>Carpediemonas-like organisms</taxon>
        <taxon>Aduncisulcus</taxon>
    </lineage>
</organism>
<name>A0ABQ5KIK5_9EUKA</name>